<dbReference type="Pfam" id="PF03720">
    <property type="entry name" value="UDPG_MGDP_dh_C"/>
    <property type="match status" value="1"/>
</dbReference>
<dbReference type="InterPro" id="IPR036291">
    <property type="entry name" value="NAD(P)-bd_dom_sf"/>
</dbReference>
<evidence type="ECO:0000256" key="8">
    <source>
        <dbReference type="PIRNR" id="PIRNR000124"/>
    </source>
</evidence>
<name>A0A0U1L592_9FIRM</name>
<dbReference type="NCBIfam" id="TIGR03026">
    <property type="entry name" value="NDP-sugDHase"/>
    <property type="match status" value="1"/>
</dbReference>
<keyword evidence="5 8" id="KW-0520">NAD</keyword>
<evidence type="ECO:0000256" key="4">
    <source>
        <dbReference type="ARBA" id="ARBA00023002"/>
    </source>
</evidence>
<dbReference type="SMART" id="SM00984">
    <property type="entry name" value="UDPG_MGDP_dh_C"/>
    <property type="match status" value="1"/>
</dbReference>
<feature type="binding site" evidence="10">
    <location>
        <position position="264"/>
    </location>
    <ligand>
        <name>substrate</name>
    </ligand>
</feature>
<evidence type="ECO:0000313" key="14">
    <source>
        <dbReference type="Proteomes" id="UP000049855"/>
    </source>
</evidence>
<feature type="binding site" evidence="10">
    <location>
        <begin position="256"/>
        <end position="260"/>
    </location>
    <ligand>
        <name>substrate</name>
    </ligand>
</feature>
<evidence type="ECO:0000256" key="1">
    <source>
        <dbReference type="ARBA" id="ARBA00004701"/>
    </source>
</evidence>
<dbReference type="Pfam" id="PF03721">
    <property type="entry name" value="UDPG_MGDP_dh_N"/>
    <property type="match status" value="1"/>
</dbReference>
<evidence type="ECO:0000256" key="11">
    <source>
        <dbReference type="PIRSR" id="PIRSR500134-3"/>
    </source>
</evidence>
<dbReference type="UniPathway" id="UPA00038">
    <property type="reaction ID" value="UER00491"/>
</dbReference>
<dbReference type="PANTHER" id="PTHR43750">
    <property type="entry name" value="UDP-GLUCOSE 6-DEHYDROGENASE TUAD"/>
    <property type="match status" value="1"/>
</dbReference>
<sequence length="446" mass="49196">MNICVIGTGYVGLVTGTCFAEMGNKVWCVDVDTEKIARLKSGILPIYEPGLKELVMKNVAEKRLAFSTQLEEGLKDAVVCFIAVGTPPGEDGSADVSYVLDAASNIGATMNKYLIVVNKSTVPVGTADKVKNIIKQQLTVRAQADLEFDVVSNPEFLKEGAAVADFMRPDRVVIGTDNVRTAELMKQLYEPFSRNQQPILIMDIKSAEITKYAANAMLATRISFMNEIARLCDKVGGDIANVRLGIGSDSRIGMQFLYAGSGYGGSCFPKDVKELVSTGCKNGIAMDVVSAVEAVNERQKYYLVDMVKKRFGEALNGRRFAIWGLAFKPQTDDMREAPSITIIKSLIDMGATIQAYDPEAIEQAKTVLGDYAASITYSKDMLEAIYNADALLVVTEWRQFRQPDFVEIKSKMNQPVIFDGRNQYRAEQMARLGFEYYCIGRSCYVQ</sequence>
<dbReference type="Pfam" id="PF00984">
    <property type="entry name" value="UDPG_MGDP_dh"/>
    <property type="match status" value="1"/>
</dbReference>
<evidence type="ECO:0000256" key="3">
    <source>
        <dbReference type="ARBA" id="ARBA00012954"/>
    </source>
</evidence>
<evidence type="ECO:0000256" key="10">
    <source>
        <dbReference type="PIRSR" id="PIRSR500134-2"/>
    </source>
</evidence>
<keyword evidence="14" id="KW-1185">Reference proteome</keyword>
<comment type="function">
    <text evidence="7">Catalyzes the conversion of UDP-glucose into UDP-glucuronate, one of the precursors of teichuronic acid.</text>
</comment>
<feature type="binding site" evidence="11">
    <location>
        <position position="121"/>
    </location>
    <ligand>
        <name>NAD(+)</name>
        <dbReference type="ChEBI" id="CHEBI:57540"/>
    </ligand>
</feature>
<evidence type="ECO:0000256" key="9">
    <source>
        <dbReference type="PIRSR" id="PIRSR500134-1"/>
    </source>
</evidence>
<dbReference type="GO" id="GO:0051287">
    <property type="term" value="F:NAD binding"/>
    <property type="evidence" value="ECO:0007669"/>
    <property type="project" value="InterPro"/>
</dbReference>
<feature type="binding site" evidence="11">
    <location>
        <position position="35"/>
    </location>
    <ligand>
        <name>NAD(+)</name>
        <dbReference type="ChEBI" id="CHEBI:57540"/>
    </ligand>
</feature>
<dbReference type="InterPro" id="IPR008927">
    <property type="entry name" value="6-PGluconate_DH-like_C_sf"/>
</dbReference>
<feature type="binding site" evidence="10">
    <location>
        <position position="328"/>
    </location>
    <ligand>
        <name>substrate</name>
    </ligand>
</feature>
<accession>A0A0U1L592</accession>
<dbReference type="EC" id="1.1.1.22" evidence="3 8"/>
<dbReference type="EMBL" id="CTRP01000015">
    <property type="protein sequence ID" value="CQR74820.1"/>
    <property type="molecule type" value="Genomic_DNA"/>
</dbReference>
<dbReference type="Gene3D" id="3.40.50.720">
    <property type="entry name" value="NAD(P)-binding Rossmann-like Domain"/>
    <property type="match status" value="2"/>
</dbReference>
<dbReference type="InterPro" id="IPR014026">
    <property type="entry name" value="UDP-Glc/GDP-Man_DH_dimer"/>
</dbReference>
<feature type="active site" description="Nucleophile" evidence="9">
    <location>
        <position position="267"/>
    </location>
</feature>
<evidence type="ECO:0000259" key="12">
    <source>
        <dbReference type="SMART" id="SM00984"/>
    </source>
</evidence>
<comment type="similarity">
    <text evidence="2 8">Belongs to the UDP-glucose/GDP-mannose dehydrogenase family.</text>
</comment>
<dbReference type="PIRSF" id="PIRSF500134">
    <property type="entry name" value="UDPglc_DH_bac"/>
    <property type="match status" value="1"/>
</dbReference>
<evidence type="ECO:0000256" key="5">
    <source>
        <dbReference type="ARBA" id="ARBA00023027"/>
    </source>
</evidence>
<dbReference type="Proteomes" id="UP000049855">
    <property type="component" value="Unassembled WGS sequence"/>
</dbReference>
<feature type="binding site" evidence="11">
    <location>
        <position position="159"/>
    </location>
    <ligand>
        <name>NAD(+)</name>
        <dbReference type="ChEBI" id="CHEBI:57540"/>
    </ligand>
</feature>
<feature type="domain" description="UDP-glucose/GDP-mannose dehydrogenase C-terminal" evidence="12">
    <location>
        <begin position="321"/>
        <end position="426"/>
    </location>
</feature>
<evidence type="ECO:0000256" key="2">
    <source>
        <dbReference type="ARBA" id="ARBA00006601"/>
    </source>
</evidence>
<dbReference type="GO" id="GO:0006065">
    <property type="term" value="P:UDP-glucuronate biosynthetic process"/>
    <property type="evidence" value="ECO:0007669"/>
    <property type="project" value="UniProtKB-UniPathway"/>
</dbReference>
<dbReference type="SUPFAM" id="SSF48179">
    <property type="entry name" value="6-phosphogluconate dehydrogenase C-terminal domain-like"/>
    <property type="match status" value="1"/>
</dbReference>
<dbReference type="InterPro" id="IPR028357">
    <property type="entry name" value="UDPglc_DH_bac"/>
</dbReference>
<dbReference type="FunFam" id="1.20.5.100:FF:000001">
    <property type="entry name" value="UDP-glucose 6-dehydrogenase"/>
    <property type="match status" value="1"/>
</dbReference>
<dbReference type="Gene3D" id="1.20.5.100">
    <property type="entry name" value="Cytochrome c1, transmembrane anchor, C-terminal"/>
    <property type="match status" value="1"/>
</dbReference>
<feature type="binding site" evidence="11">
    <location>
        <position position="30"/>
    </location>
    <ligand>
        <name>NAD(+)</name>
        <dbReference type="ChEBI" id="CHEBI:57540"/>
    </ligand>
</feature>
<proteinExistence type="inferred from homology"/>
<feature type="binding site" evidence="11">
    <location>
        <position position="86"/>
    </location>
    <ligand>
        <name>NAD(+)</name>
        <dbReference type="ChEBI" id="CHEBI:57540"/>
    </ligand>
</feature>
<dbReference type="AlphaFoldDB" id="A0A0U1L592"/>
<dbReference type="InterPro" id="IPR014027">
    <property type="entry name" value="UDP-Glc/GDP-Man_DH_C"/>
</dbReference>
<feature type="binding site" evidence="11">
    <location>
        <position position="270"/>
    </location>
    <ligand>
        <name>NAD(+)</name>
        <dbReference type="ChEBI" id="CHEBI:57540"/>
    </ligand>
</feature>
<comment type="catalytic activity">
    <reaction evidence="6 8">
        <text>UDP-alpha-D-glucose + 2 NAD(+) + H2O = UDP-alpha-D-glucuronate + 2 NADH + 3 H(+)</text>
        <dbReference type="Rhea" id="RHEA:23596"/>
        <dbReference type="ChEBI" id="CHEBI:15377"/>
        <dbReference type="ChEBI" id="CHEBI:15378"/>
        <dbReference type="ChEBI" id="CHEBI:57540"/>
        <dbReference type="ChEBI" id="CHEBI:57945"/>
        <dbReference type="ChEBI" id="CHEBI:58052"/>
        <dbReference type="ChEBI" id="CHEBI:58885"/>
        <dbReference type="EC" id="1.1.1.22"/>
    </reaction>
</comment>
<reference evidence="14" key="1">
    <citation type="submission" date="2015-03" db="EMBL/GenBank/DDBJ databases">
        <authorList>
            <person name="Nijsse Bart"/>
        </authorList>
    </citation>
    <scope>NUCLEOTIDE SEQUENCE [LARGE SCALE GENOMIC DNA]</scope>
</reference>
<feature type="binding site" evidence="10">
    <location>
        <begin position="156"/>
        <end position="159"/>
    </location>
    <ligand>
        <name>substrate</name>
    </ligand>
</feature>
<organism evidence="13 14">
    <name type="scientific">Sporomusa ovata</name>
    <dbReference type="NCBI Taxonomy" id="2378"/>
    <lineage>
        <taxon>Bacteria</taxon>
        <taxon>Bacillati</taxon>
        <taxon>Bacillota</taxon>
        <taxon>Negativicutes</taxon>
        <taxon>Selenomonadales</taxon>
        <taxon>Sporomusaceae</taxon>
        <taxon>Sporomusa</taxon>
    </lineage>
</organism>
<dbReference type="PIRSF" id="PIRSF000124">
    <property type="entry name" value="UDPglc_GDPman_dh"/>
    <property type="match status" value="1"/>
</dbReference>
<keyword evidence="4 8" id="KW-0560">Oxidoreductase</keyword>
<evidence type="ECO:0000256" key="6">
    <source>
        <dbReference type="ARBA" id="ARBA00047473"/>
    </source>
</evidence>
<protein>
    <recommendedName>
        <fullName evidence="3 8">UDP-glucose 6-dehydrogenase</fullName>
        <ecNumber evidence="3 8">1.1.1.22</ecNumber>
    </recommendedName>
</protein>
<dbReference type="GO" id="GO:0003979">
    <property type="term" value="F:UDP-glucose 6-dehydrogenase activity"/>
    <property type="evidence" value="ECO:0007669"/>
    <property type="project" value="UniProtKB-EC"/>
</dbReference>
<dbReference type="InterPro" id="IPR017476">
    <property type="entry name" value="UDP-Glc/GDP-Man"/>
</dbReference>
<dbReference type="GO" id="GO:0000271">
    <property type="term" value="P:polysaccharide biosynthetic process"/>
    <property type="evidence" value="ECO:0007669"/>
    <property type="project" value="InterPro"/>
</dbReference>
<dbReference type="SUPFAM" id="SSF52413">
    <property type="entry name" value="UDP-glucose/GDP-mannose dehydrogenase C-terminal domain"/>
    <property type="match status" value="1"/>
</dbReference>
<comment type="pathway">
    <text evidence="1">Nucleotide-sugar biosynthesis; UDP-alpha-D-glucuronate biosynthesis; UDP-alpha-D-glucuronate from UDP-alpha-D-glucose: step 1/1.</text>
</comment>
<dbReference type="PANTHER" id="PTHR43750:SF3">
    <property type="entry name" value="UDP-GLUCOSE 6-DEHYDROGENASE TUAD"/>
    <property type="match status" value="1"/>
</dbReference>
<feature type="binding site" evidence="10">
    <location>
        <position position="211"/>
    </location>
    <ligand>
        <name>substrate</name>
    </ligand>
</feature>
<dbReference type="SUPFAM" id="SSF51735">
    <property type="entry name" value="NAD(P)-binding Rossmann-fold domains"/>
    <property type="match status" value="1"/>
</dbReference>
<evidence type="ECO:0000313" key="13">
    <source>
        <dbReference type="EMBL" id="CQR74820.1"/>
    </source>
</evidence>
<feature type="binding site" evidence="11">
    <location>
        <position position="335"/>
    </location>
    <ligand>
        <name>NAD(+)</name>
        <dbReference type="ChEBI" id="CHEBI:57540"/>
    </ligand>
</feature>
<dbReference type="InterPro" id="IPR001732">
    <property type="entry name" value="UDP-Glc/GDP-Man_DH_N"/>
</dbReference>
<gene>
    <name evidence="13" type="ORF">SpAn4DRAFT_4177</name>
</gene>
<evidence type="ECO:0000256" key="7">
    <source>
        <dbReference type="ARBA" id="ARBA00053241"/>
    </source>
</evidence>
<dbReference type="RefSeq" id="WP_021166644.1">
    <property type="nucleotide sequence ID" value="NZ_CTRP01000015.1"/>
</dbReference>
<dbReference type="InterPro" id="IPR036220">
    <property type="entry name" value="UDP-Glc/GDP-Man_DH_C_sf"/>
</dbReference>